<sequence length="165" mass="17194">MLSTDAGVRALVTAHALRLLGQEAAPTAVDGAVRALSGGADGSALRELAGLPASDDAELDKVLHGALDEVGVDWEGMSRDDAVIITLHRFTEQGTPARLLADLAHALVGHAGPEIAQRLVALSDELDDARDDGAPEPDSEAVVDEFLHETAGVLDEWLASHRIAV</sequence>
<evidence type="ECO:0000313" key="2">
    <source>
        <dbReference type="Proteomes" id="UP000275069"/>
    </source>
</evidence>
<dbReference type="KEGG" id="gry:D7I44_11205"/>
<keyword evidence="2" id="KW-1185">Reference proteome</keyword>
<organism evidence="1 2">
    <name type="scientific">Gryllotalpicola protaetiae</name>
    <dbReference type="NCBI Taxonomy" id="2419771"/>
    <lineage>
        <taxon>Bacteria</taxon>
        <taxon>Bacillati</taxon>
        <taxon>Actinomycetota</taxon>
        <taxon>Actinomycetes</taxon>
        <taxon>Micrococcales</taxon>
        <taxon>Microbacteriaceae</taxon>
        <taxon>Gryllotalpicola</taxon>
    </lineage>
</organism>
<dbReference type="OrthoDB" id="4945515at2"/>
<protein>
    <submittedName>
        <fullName evidence="1">Uncharacterized protein</fullName>
    </submittedName>
</protein>
<accession>A0A387BMX4</accession>
<name>A0A387BMX4_9MICO</name>
<gene>
    <name evidence="1" type="ORF">D7I44_11205</name>
</gene>
<reference evidence="1 2" key="1">
    <citation type="submission" date="2018-09" db="EMBL/GenBank/DDBJ databases">
        <title>Genome sequencing of strain 2DFW10M-5.</title>
        <authorList>
            <person name="Heo J."/>
            <person name="Kim S.-J."/>
            <person name="Kwon S.-W."/>
        </authorList>
    </citation>
    <scope>NUCLEOTIDE SEQUENCE [LARGE SCALE GENOMIC DNA]</scope>
    <source>
        <strain evidence="1 2">2DFW10M-5</strain>
    </source>
</reference>
<dbReference type="EMBL" id="CP032624">
    <property type="protein sequence ID" value="AYG04038.1"/>
    <property type="molecule type" value="Genomic_DNA"/>
</dbReference>
<evidence type="ECO:0000313" key="1">
    <source>
        <dbReference type="EMBL" id="AYG04038.1"/>
    </source>
</evidence>
<dbReference type="AlphaFoldDB" id="A0A387BMX4"/>
<proteinExistence type="predicted"/>
<dbReference type="Proteomes" id="UP000275069">
    <property type="component" value="Chromosome"/>
</dbReference>
<dbReference type="RefSeq" id="WP_120789568.1">
    <property type="nucleotide sequence ID" value="NZ_CP032624.1"/>
</dbReference>